<dbReference type="GeneID" id="19265744"/>
<dbReference type="HOGENOM" id="CLU_004184_7_4_1"/>
<dbReference type="PANTHER" id="PTHR24148">
    <property type="entry name" value="ANKYRIN REPEAT DOMAIN-CONTAINING PROTEIN 39 HOMOLOG-RELATED"/>
    <property type="match status" value="1"/>
</dbReference>
<name>W3XLF7_PESFW</name>
<dbReference type="Proteomes" id="UP000030651">
    <property type="component" value="Unassembled WGS sequence"/>
</dbReference>
<dbReference type="InterPro" id="IPR052895">
    <property type="entry name" value="HetReg/Transcr_Mod"/>
</dbReference>
<dbReference type="InterPro" id="IPR010730">
    <property type="entry name" value="HET"/>
</dbReference>
<dbReference type="KEGG" id="pfy:PFICI_00731"/>
<sequence>MAYSALEPQHIRVLKLEPSAERDAIITCSLSVISLSENPTPQYEALSYVWGDFTERHEIQLDGLPTPVTMNLWTALRYIRLPDAPRTLWIDAVCINQSDVQERNAQVRQMGRIYSQASHVLIWLGDPDPQIEDTFSALSVPGALDQRQYEDFPPEIADGLRKMLARPWWHRVWVLQEHVLADADPAVGCGDSWLDWKELSGALLDFARSMMDASGTTIADDQTTWVQDSTMLLRHVLLREQWNDPGYQGGRGTTIAEIIERTRGRRATDKRDQVFAVSGLLREEDKAMFPAPDYAMSVNEVYQMATVAFIRSSAKLTFLIHATDKGDDDLELPSWCVDFSKRMWDWGAYGNLGGHDFGHRRESEEEIQEFMNVLSHDASLGTLNVLGGVLGQVIMSRPLVPPSAFDQSGVTVQFEGEPRPMMEAGVGKLLMLTEFVKEVLRMTTISHTIWEQRDGAQAAKEMIAAGQVWETLFGGILFNIVDAVCIRTGIETVDGDDRPREYWVIEAFIRKICPWYANAIEKFGFLHPTPQLAESARLERALWETMMLTTQINIGKYWFGTDTGYIGCVDRELEASDQLCTILGCEGPFILRSTNDAFKLIALPQSRDFVQDHHRTRVREVEREVFTLR</sequence>
<gene>
    <name evidence="2" type="ORF">PFICI_00731</name>
</gene>
<dbReference type="EMBL" id="KI912109">
    <property type="protein sequence ID" value="ETS86903.1"/>
    <property type="molecule type" value="Genomic_DNA"/>
</dbReference>
<evidence type="ECO:0000313" key="3">
    <source>
        <dbReference type="Proteomes" id="UP000030651"/>
    </source>
</evidence>
<dbReference type="eggNOG" id="ENOG502RS4P">
    <property type="taxonomic scope" value="Eukaryota"/>
</dbReference>
<keyword evidence="3" id="KW-1185">Reference proteome</keyword>
<reference evidence="3" key="1">
    <citation type="journal article" date="2015" name="BMC Genomics">
        <title>Genomic and transcriptomic analysis of the endophytic fungus Pestalotiopsis fici reveals its lifestyle and high potential for synthesis of natural products.</title>
        <authorList>
            <person name="Wang X."/>
            <person name="Zhang X."/>
            <person name="Liu L."/>
            <person name="Xiang M."/>
            <person name="Wang W."/>
            <person name="Sun X."/>
            <person name="Che Y."/>
            <person name="Guo L."/>
            <person name="Liu G."/>
            <person name="Guo L."/>
            <person name="Wang C."/>
            <person name="Yin W.B."/>
            <person name="Stadler M."/>
            <person name="Zhang X."/>
            <person name="Liu X."/>
        </authorList>
    </citation>
    <scope>NUCLEOTIDE SEQUENCE [LARGE SCALE GENOMIC DNA]</scope>
    <source>
        <strain evidence="3">W106-1 / CGMCC3.15140</strain>
    </source>
</reference>
<feature type="domain" description="Heterokaryon incompatibility" evidence="1">
    <location>
        <begin position="43"/>
        <end position="177"/>
    </location>
</feature>
<dbReference type="OMA" id="EYWVIEA"/>
<evidence type="ECO:0000259" key="1">
    <source>
        <dbReference type="Pfam" id="PF06985"/>
    </source>
</evidence>
<dbReference type="OrthoDB" id="3477286at2759"/>
<proteinExistence type="predicted"/>
<protein>
    <recommendedName>
        <fullName evidence="1">Heterokaryon incompatibility domain-containing protein</fullName>
    </recommendedName>
</protein>
<dbReference type="STRING" id="1229662.W3XLF7"/>
<dbReference type="InParanoid" id="W3XLF7"/>
<dbReference type="AlphaFoldDB" id="W3XLF7"/>
<dbReference type="Pfam" id="PF06985">
    <property type="entry name" value="HET"/>
    <property type="match status" value="1"/>
</dbReference>
<evidence type="ECO:0000313" key="2">
    <source>
        <dbReference type="EMBL" id="ETS86903.1"/>
    </source>
</evidence>
<dbReference type="RefSeq" id="XP_007827503.1">
    <property type="nucleotide sequence ID" value="XM_007829312.1"/>
</dbReference>
<organism evidence="2 3">
    <name type="scientific">Pestalotiopsis fici (strain W106-1 / CGMCC3.15140)</name>
    <dbReference type="NCBI Taxonomy" id="1229662"/>
    <lineage>
        <taxon>Eukaryota</taxon>
        <taxon>Fungi</taxon>
        <taxon>Dikarya</taxon>
        <taxon>Ascomycota</taxon>
        <taxon>Pezizomycotina</taxon>
        <taxon>Sordariomycetes</taxon>
        <taxon>Xylariomycetidae</taxon>
        <taxon>Amphisphaeriales</taxon>
        <taxon>Sporocadaceae</taxon>
        <taxon>Pestalotiopsis</taxon>
    </lineage>
</organism>
<dbReference type="PANTHER" id="PTHR24148:SF82">
    <property type="entry name" value="HETEROKARYON INCOMPATIBILITY DOMAIN-CONTAINING PROTEIN"/>
    <property type="match status" value="1"/>
</dbReference>
<accession>W3XLF7</accession>